<feature type="region of interest" description="Disordered" evidence="1">
    <location>
        <begin position="60"/>
        <end position="114"/>
    </location>
</feature>
<organism evidence="2">
    <name type="scientific">Noctiluca scintillans</name>
    <name type="common">Sea sparkle</name>
    <name type="synonym">Red tide dinoflagellate</name>
    <dbReference type="NCBI Taxonomy" id="2966"/>
    <lineage>
        <taxon>Eukaryota</taxon>
        <taxon>Sar</taxon>
        <taxon>Alveolata</taxon>
        <taxon>Dinophyceae</taxon>
        <taxon>Noctilucales</taxon>
        <taxon>Noctilucaceae</taxon>
        <taxon>Noctiluca</taxon>
    </lineage>
</organism>
<protein>
    <submittedName>
        <fullName evidence="2">Uncharacterized protein</fullName>
    </submittedName>
</protein>
<proteinExistence type="predicted"/>
<feature type="compositionally biased region" description="Low complexity" evidence="1">
    <location>
        <begin position="97"/>
        <end position="111"/>
    </location>
</feature>
<evidence type="ECO:0000256" key="1">
    <source>
        <dbReference type="SAM" id="MobiDB-lite"/>
    </source>
</evidence>
<dbReference type="EMBL" id="HBFQ01019444">
    <property type="protein sequence ID" value="CAD8839280.1"/>
    <property type="molecule type" value="Transcribed_RNA"/>
</dbReference>
<gene>
    <name evidence="2" type="ORF">NSCI0253_LOCUS13628</name>
</gene>
<sequence length="236" mass="26013">MAQAVLAERVRQRHASMPGRRSRSRRARREKENGSLKKEALVKSEVVEIEDDDVAIAPIKSEIKAEKHEKKVKDKCRAKKKDPPRRSRSRAKKRARSSSTSTSSPSTSPDPYSKFKPYTKVTLIKLQRKADLNGMCGTVVHPSCAVSPCPPGCLLVRLDTGREIAIKPPNLQPLAAFHRAPPPVTQEERLQQVLRQIKLNVDHMESSAIKDVDGVGVPAVITDNGDTVQGGVGHLL</sequence>
<reference evidence="2" key="1">
    <citation type="submission" date="2021-01" db="EMBL/GenBank/DDBJ databases">
        <authorList>
            <person name="Corre E."/>
            <person name="Pelletier E."/>
            <person name="Niang G."/>
            <person name="Scheremetjew M."/>
            <person name="Finn R."/>
            <person name="Kale V."/>
            <person name="Holt S."/>
            <person name="Cochrane G."/>
            <person name="Meng A."/>
            <person name="Brown T."/>
            <person name="Cohen L."/>
        </authorList>
    </citation>
    <scope>NUCLEOTIDE SEQUENCE</scope>
</reference>
<feature type="compositionally biased region" description="Basic residues" evidence="1">
    <location>
        <begin position="73"/>
        <end position="96"/>
    </location>
</feature>
<feature type="compositionally biased region" description="Basic and acidic residues" evidence="1">
    <location>
        <begin position="61"/>
        <end position="72"/>
    </location>
</feature>
<accession>A0A7S1F2Q2</accession>
<name>A0A7S1F2Q2_NOCSC</name>
<dbReference type="AlphaFoldDB" id="A0A7S1F2Q2"/>
<feature type="region of interest" description="Disordered" evidence="1">
    <location>
        <begin position="1"/>
        <end position="37"/>
    </location>
</feature>
<evidence type="ECO:0000313" key="2">
    <source>
        <dbReference type="EMBL" id="CAD8839280.1"/>
    </source>
</evidence>